<evidence type="ECO:0000256" key="1">
    <source>
        <dbReference type="PROSITE-ProRule" id="PRU01005"/>
    </source>
</evidence>
<dbReference type="Gene3D" id="1.10.10.1870">
    <property type="entry name" value="ShTK domain-like"/>
    <property type="match status" value="2"/>
</dbReference>
<dbReference type="PROSITE" id="PS51670">
    <property type="entry name" value="SHKT"/>
    <property type="match status" value="1"/>
</dbReference>
<dbReference type="Pfam" id="PF01549">
    <property type="entry name" value="ShK"/>
    <property type="match status" value="2"/>
</dbReference>
<dbReference type="eggNOG" id="ENOG502TJ19">
    <property type="taxonomic scope" value="Eukaryota"/>
</dbReference>
<gene>
    <name evidence="3" type="ORF">CRE_26112</name>
</gene>
<feature type="domain" description="ShKT" evidence="2">
    <location>
        <begin position="65"/>
        <end position="100"/>
    </location>
</feature>
<comment type="caution">
    <text evidence="1">Lacks conserved residue(s) required for the propagation of feature annotation.</text>
</comment>
<evidence type="ECO:0000259" key="2">
    <source>
        <dbReference type="PROSITE" id="PS51670"/>
    </source>
</evidence>
<dbReference type="OrthoDB" id="5980793at2759"/>
<dbReference type="PANTHER" id="PTHR21724">
    <property type="entry name" value="SHKT DOMAIN-CONTAINING PROTEIN"/>
    <property type="match status" value="1"/>
</dbReference>
<reference evidence="3" key="1">
    <citation type="submission" date="2007-07" db="EMBL/GenBank/DDBJ databases">
        <title>PCAP assembly of the Caenorhabditis remanei genome.</title>
        <authorList>
            <consortium name="The Caenorhabditis remanei Sequencing Consortium"/>
            <person name="Wilson R.K."/>
        </authorList>
    </citation>
    <scope>NUCLEOTIDE SEQUENCE [LARGE SCALE GENOMIC DNA]</scope>
    <source>
        <strain evidence="3">PB4641</strain>
    </source>
</reference>
<protein>
    <recommendedName>
        <fullName evidence="2">ShKT domain-containing protein</fullName>
    </recommendedName>
</protein>
<dbReference type="InterPro" id="IPR003582">
    <property type="entry name" value="ShKT_dom"/>
</dbReference>
<keyword evidence="4" id="KW-1185">Reference proteome</keyword>
<evidence type="ECO:0000313" key="4">
    <source>
        <dbReference type="Proteomes" id="UP000008281"/>
    </source>
</evidence>
<dbReference type="HOGENOM" id="CLU_1779185_0_0_1"/>
<dbReference type="SMART" id="SM00254">
    <property type="entry name" value="ShKT"/>
    <property type="match status" value="2"/>
</dbReference>
<dbReference type="PANTHER" id="PTHR21724:SF100">
    <property type="entry name" value="SHKT DOMAIN-CONTAINING PROTEIN"/>
    <property type="match status" value="1"/>
</dbReference>
<dbReference type="AlphaFoldDB" id="E3LQ93"/>
<name>E3LQ93_CAERE</name>
<organism evidence="4">
    <name type="scientific">Caenorhabditis remanei</name>
    <name type="common">Caenorhabditis vulgaris</name>
    <dbReference type="NCBI Taxonomy" id="31234"/>
    <lineage>
        <taxon>Eukaryota</taxon>
        <taxon>Metazoa</taxon>
        <taxon>Ecdysozoa</taxon>
        <taxon>Nematoda</taxon>
        <taxon>Chromadorea</taxon>
        <taxon>Rhabditida</taxon>
        <taxon>Rhabditina</taxon>
        <taxon>Rhabditomorpha</taxon>
        <taxon>Rhabditoidea</taxon>
        <taxon>Rhabditidae</taxon>
        <taxon>Peloderinae</taxon>
        <taxon>Caenorhabditis</taxon>
    </lineage>
</organism>
<dbReference type="Proteomes" id="UP000008281">
    <property type="component" value="Unassembled WGS sequence"/>
</dbReference>
<dbReference type="InParanoid" id="E3LQ93"/>
<accession>E3LQ93</accession>
<evidence type="ECO:0000313" key="3">
    <source>
        <dbReference type="EMBL" id="EFP07667.1"/>
    </source>
</evidence>
<dbReference type="EMBL" id="DS268413">
    <property type="protein sequence ID" value="EFP07667.1"/>
    <property type="molecule type" value="Genomic_DNA"/>
</dbReference>
<proteinExistence type="predicted"/>
<sequence>MTVATEELLHTVTRTRKVVMTHSVRTLDCEFYCRKTCGLCKDPNVAYTTKEPLPVPIKRTTKIVCKDDSGTENCEKKKHLCTNPVFPEYKESCLKTCGLCIDPADLPTTIPSCQDKSTGCAEKKYLCTNAFFSDFKYDCEKTCGLC</sequence>